<evidence type="ECO:0000313" key="2">
    <source>
        <dbReference type="EMBL" id="MRS64036.1"/>
    </source>
</evidence>
<accession>A0A7K0ER86</accession>
<evidence type="ECO:0000313" key="3">
    <source>
        <dbReference type="Proteomes" id="UP000441754"/>
    </source>
</evidence>
<keyword evidence="3" id="KW-1185">Reference proteome</keyword>
<dbReference type="Proteomes" id="UP000441754">
    <property type="component" value="Unassembled WGS sequence"/>
</dbReference>
<dbReference type="RefSeq" id="WP_154177406.1">
    <property type="nucleotide sequence ID" value="NZ_WJXZ01000014.1"/>
</dbReference>
<feature type="chain" id="PRO_5029712607" evidence="1">
    <location>
        <begin position="20"/>
        <end position="258"/>
    </location>
</feature>
<gene>
    <name evidence="2" type="ORF">GJJ30_22255</name>
</gene>
<comment type="caution">
    <text evidence="2">The sequence shown here is derived from an EMBL/GenBank/DDBJ whole genome shotgun (WGS) entry which is preliminary data.</text>
</comment>
<dbReference type="EMBL" id="WJXZ01000014">
    <property type="protein sequence ID" value="MRS64036.1"/>
    <property type="molecule type" value="Genomic_DNA"/>
</dbReference>
<evidence type="ECO:0000256" key="1">
    <source>
        <dbReference type="SAM" id="SignalP"/>
    </source>
</evidence>
<organism evidence="2 3">
    <name type="scientific">Larkinella terrae</name>
    <dbReference type="NCBI Taxonomy" id="2025311"/>
    <lineage>
        <taxon>Bacteria</taxon>
        <taxon>Pseudomonadati</taxon>
        <taxon>Bacteroidota</taxon>
        <taxon>Cytophagia</taxon>
        <taxon>Cytophagales</taxon>
        <taxon>Spirosomataceae</taxon>
        <taxon>Larkinella</taxon>
    </lineage>
</organism>
<reference evidence="2 3" key="1">
    <citation type="journal article" date="2018" name="Antonie Van Leeuwenhoek">
        <title>Larkinella terrae sp. nov., isolated from soil on Jeju Island, South Korea.</title>
        <authorList>
            <person name="Ten L.N."/>
            <person name="Jeon J."/>
            <person name="Park S.J."/>
            <person name="Park S."/>
            <person name="Lee S.Y."/>
            <person name="Kim M.K."/>
            <person name="Jung H.Y."/>
        </authorList>
    </citation>
    <scope>NUCLEOTIDE SEQUENCE [LARGE SCALE GENOMIC DNA]</scope>
    <source>
        <strain evidence="2 3">KCTC 52001</strain>
    </source>
</reference>
<sequence>MKTALLFFGLVILIVPANAQVSPTPISTNYLKLFPGSPQSPFNRLELSSDVDTSWNRWKERGYHFGFNPQLTPMYTTVNGILSTPFMIQVRGNENERNRKRWGYHLFEGYAKDDKSRITMLVNKHTEEEKPVAELYYYSTVYTHAEPAYNWFKIGSDVRQHSFLFSRDKAIFYGSLKMTNALTLGNIGRDNILAEKPVADAETNYAEDAKHVNYQELKNSENGTIFYDKDNNIVVIKINGTWMKLAVEALPKGVSYSF</sequence>
<name>A0A7K0ER86_9BACT</name>
<feature type="signal peptide" evidence="1">
    <location>
        <begin position="1"/>
        <end position="19"/>
    </location>
</feature>
<protein>
    <submittedName>
        <fullName evidence="2">Uncharacterized protein</fullName>
    </submittedName>
</protein>
<keyword evidence="1" id="KW-0732">Signal</keyword>
<proteinExistence type="predicted"/>
<dbReference type="AlphaFoldDB" id="A0A7K0ER86"/>
<dbReference type="OrthoDB" id="932272at2"/>